<dbReference type="GO" id="GO:0016301">
    <property type="term" value="F:kinase activity"/>
    <property type="evidence" value="ECO:0007669"/>
    <property type="project" value="UniProtKB-KW"/>
</dbReference>
<evidence type="ECO:0008006" key="4">
    <source>
        <dbReference type="Google" id="ProtNLM"/>
    </source>
</evidence>
<evidence type="ECO:0000256" key="1">
    <source>
        <dbReference type="ARBA" id="ARBA00022679"/>
    </source>
</evidence>
<dbReference type="PANTHER" id="PTHR12400:SF21">
    <property type="entry name" value="KINASE"/>
    <property type="match status" value="1"/>
</dbReference>
<organism evidence="3">
    <name type="scientific">Barrevirus sp</name>
    <dbReference type="NCBI Taxonomy" id="2487763"/>
    <lineage>
        <taxon>Viruses</taxon>
        <taxon>Varidnaviria</taxon>
        <taxon>Bamfordvirae</taxon>
        <taxon>Nucleocytoviricota</taxon>
        <taxon>Megaviricetes</taxon>
        <taxon>Imitervirales</taxon>
        <taxon>Mimiviridae</taxon>
        <taxon>Klosneuvirinae</taxon>
    </lineage>
</organism>
<sequence>MNNFVCIGGHQIIKIKDSRIIKPTRKSEVVFYKELLPKYHNLQTFVPKYYGYGLTNDIKELFSEEEYDLILKKKYDHYIELDNLLINMTDYAILDIKLGKIHWPKNTPQKEIENHKIRNIKSTTLTHGFRLDGALVNNKIWSKEECRNMTINMIIDIFKVTLTSKSINVITDWISYLITVLGNIDMNLYGPSILIIISGNMVKIKLIDFTVFEETNDSLNDLIDSLTILSEIISII</sequence>
<accession>A0A3G4ZQH6</accession>
<evidence type="ECO:0000256" key="2">
    <source>
        <dbReference type="ARBA" id="ARBA00022777"/>
    </source>
</evidence>
<dbReference type="SUPFAM" id="SSF56104">
    <property type="entry name" value="SAICAR synthase-like"/>
    <property type="match status" value="1"/>
</dbReference>
<protein>
    <recommendedName>
        <fullName evidence="4">Kinase</fullName>
    </recommendedName>
</protein>
<keyword evidence="2" id="KW-0418">Kinase</keyword>
<dbReference type="PANTHER" id="PTHR12400">
    <property type="entry name" value="INOSITOL POLYPHOSPHATE KINASE"/>
    <property type="match status" value="1"/>
</dbReference>
<dbReference type="InterPro" id="IPR038286">
    <property type="entry name" value="IPK_sf"/>
</dbReference>
<evidence type="ECO:0000313" key="3">
    <source>
        <dbReference type="EMBL" id="AYV77127.1"/>
    </source>
</evidence>
<name>A0A3G4ZQH6_9VIRU</name>
<dbReference type="GO" id="GO:0032958">
    <property type="term" value="P:inositol phosphate biosynthetic process"/>
    <property type="evidence" value="ECO:0007669"/>
    <property type="project" value="InterPro"/>
</dbReference>
<dbReference type="Pfam" id="PF03770">
    <property type="entry name" value="IPK"/>
    <property type="match status" value="1"/>
</dbReference>
<dbReference type="EMBL" id="MK072010">
    <property type="protein sequence ID" value="AYV77127.1"/>
    <property type="molecule type" value="Genomic_DNA"/>
</dbReference>
<gene>
    <name evidence="3" type="ORF">Barrevirus13_16</name>
</gene>
<dbReference type="InterPro" id="IPR005522">
    <property type="entry name" value="IPK"/>
</dbReference>
<proteinExistence type="predicted"/>
<reference evidence="3" key="1">
    <citation type="submission" date="2018-10" db="EMBL/GenBank/DDBJ databases">
        <title>Hidden diversity of soil giant viruses.</title>
        <authorList>
            <person name="Schulz F."/>
            <person name="Alteio L."/>
            <person name="Goudeau D."/>
            <person name="Ryan E.M."/>
            <person name="Malmstrom R.R."/>
            <person name="Blanchard J."/>
            <person name="Woyke T."/>
        </authorList>
    </citation>
    <scope>NUCLEOTIDE SEQUENCE</scope>
    <source>
        <strain evidence="3">BAV1</strain>
    </source>
</reference>
<keyword evidence="1" id="KW-0808">Transferase</keyword>
<dbReference type="Gene3D" id="3.30.470.160">
    <property type="entry name" value="Inositol polyphosphate kinase"/>
    <property type="match status" value="1"/>
</dbReference>